<feature type="region of interest" description="Disordered" evidence="2">
    <location>
        <begin position="197"/>
        <end position="226"/>
    </location>
</feature>
<reference evidence="4" key="5">
    <citation type="submission" date="2015-06" db="UniProtKB">
        <authorList>
            <consortium name="EnsemblFungi"/>
        </authorList>
    </citation>
    <scope>IDENTIFICATION</scope>
    <source>
        <strain evidence="4">ATCC 64411</strain>
    </source>
</reference>
<reference evidence="5" key="1">
    <citation type="submission" date="2010-05" db="EMBL/GenBank/DDBJ databases">
        <title>The genome sequence of Magnaporthe poae strain ATCC 64411.</title>
        <authorList>
            <person name="Ma L.-J."/>
            <person name="Dead R."/>
            <person name="Young S."/>
            <person name="Zeng Q."/>
            <person name="Koehrsen M."/>
            <person name="Alvarado L."/>
            <person name="Berlin A."/>
            <person name="Chapman S.B."/>
            <person name="Chen Z."/>
            <person name="Freedman E."/>
            <person name="Gellesch M."/>
            <person name="Goldberg J."/>
            <person name="Griggs A."/>
            <person name="Gujja S."/>
            <person name="Heilman E.R."/>
            <person name="Heiman D."/>
            <person name="Hepburn T."/>
            <person name="Howarth C."/>
            <person name="Jen D."/>
            <person name="Larson L."/>
            <person name="Mehta T."/>
            <person name="Neiman D."/>
            <person name="Pearson M."/>
            <person name="Roberts A."/>
            <person name="Saif S."/>
            <person name="Shea T."/>
            <person name="Shenoy N."/>
            <person name="Sisk P."/>
            <person name="Stolte C."/>
            <person name="Sykes S."/>
            <person name="Walk T."/>
            <person name="White J."/>
            <person name="Yandava C."/>
            <person name="Haas B."/>
            <person name="Nusbaum C."/>
            <person name="Birren B."/>
        </authorList>
    </citation>
    <scope>NUCLEOTIDE SEQUENCE [LARGE SCALE GENOMIC DNA]</scope>
    <source>
        <strain evidence="5">ATCC 64411 / 73-15</strain>
    </source>
</reference>
<sequence length="226" mass="24371">MDAEIDTLLERYLGLLDEYTKLRASLGAAQSGMYQNIARANFAAERGMRYGPDFFDERMQASRRLSIELKPPVGHEGGSQHASFTVYSTEASEPPAGSEHGDDDESGQESGASEPGAEENRQSRGGVAGTNEANAKASSATRKDPLRWFGLFTPASLRLAQGQAIEIVEDLLPRLASVDAEMAQVEIQVRRAKKKRAKAATAAEKETRMTQQPEGRPGETSGSAAL</sequence>
<dbReference type="GO" id="GO:0051082">
    <property type="term" value="F:unfolded protein binding"/>
    <property type="evidence" value="ECO:0007669"/>
    <property type="project" value="TreeGrafter"/>
</dbReference>
<dbReference type="AlphaFoldDB" id="A0A0C4DMW3"/>
<protein>
    <recommendedName>
        <fullName evidence="1">Vacuolar ATPase assembly protein VMA22</fullName>
    </recommendedName>
</protein>
<evidence type="ECO:0000313" key="3">
    <source>
        <dbReference type="EMBL" id="KLU82049.1"/>
    </source>
</evidence>
<evidence type="ECO:0000313" key="5">
    <source>
        <dbReference type="Proteomes" id="UP000011715"/>
    </source>
</evidence>
<dbReference type="GO" id="GO:1990871">
    <property type="term" value="C:Vma12-Vma22 assembly complex"/>
    <property type="evidence" value="ECO:0007669"/>
    <property type="project" value="TreeGrafter"/>
</dbReference>
<dbReference type="STRING" id="644358.A0A0C4DMW3"/>
<dbReference type="Proteomes" id="UP000011715">
    <property type="component" value="Unassembled WGS sequence"/>
</dbReference>
<dbReference type="InterPro" id="IPR040357">
    <property type="entry name" value="Vma22/CCDC115"/>
</dbReference>
<name>A0A0C4DMW3_MAGP6</name>
<dbReference type="VEuPathDB" id="FungiDB:MAPG_01128"/>
<reference evidence="3" key="3">
    <citation type="submission" date="2011-03" db="EMBL/GenBank/DDBJ databases">
        <title>Annotation of Magnaporthe poae ATCC 64411.</title>
        <authorList>
            <person name="Ma L.-J."/>
            <person name="Dead R."/>
            <person name="Young S.K."/>
            <person name="Zeng Q."/>
            <person name="Gargeya S."/>
            <person name="Fitzgerald M."/>
            <person name="Haas B."/>
            <person name="Abouelleil A."/>
            <person name="Alvarado L."/>
            <person name="Arachchi H.M."/>
            <person name="Berlin A."/>
            <person name="Brown A."/>
            <person name="Chapman S.B."/>
            <person name="Chen Z."/>
            <person name="Dunbar C."/>
            <person name="Freedman E."/>
            <person name="Gearin G."/>
            <person name="Gellesch M."/>
            <person name="Goldberg J."/>
            <person name="Griggs A."/>
            <person name="Gujja S."/>
            <person name="Heiman D."/>
            <person name="Howarth C."/>
            <person name="Larson L."/>
            <person name="Lui A."/>
            <person name="MacDonald P.J.P."/>
            <person name="Mehta T."/>
            <person name="Montmayeur A."/>
            <person name="Murphy C."/>
            <person name="Neiman D."/>
            <person name="Pearson M."/>
            <person name="Priest M."/>
            <person name="Roberts A."/>
            <person name="Saif S."/>
            <person name="Shea T."/>
            <person name="Shenoy N."/>
            <person name="Sisk P."/>
            <person name="Stolte C."/>
            <person name="Sykes S."/>
            <person name="Yandava C."/>
            <person name="Wortman J."/>
            <person name="Nusbaum C."/>
            <person name="Birren B."/>
        </authorList>
    </citation>
    <scope>NUCLEOTIDE SEQUENCE</scope>
    <source>
        <strain evidence="3">ATCC 64411</strain>
    </source>
</reference>
<organism evidence="4 5">
    <name type="scientific">Magnaporthiopsis poae (strain ATCC 64411 / 73-15)</name>
    <name type="common">Kentucky bluegrass fungus</name>
    <name type="synonym">Magnaporthe poae</name>
    <dbReference type="NCBI Taxonomy" id="644358"/>
    <lineage>
        <taxon>Eukaryota</taxon>
        <taxon>Fungi</taxon>
        <taxon>Dikarya</taxon>
        <taxon>Ascomycota</taxon>
        <taxon>Pezizomycotina</taxon>
        <taxon>Sordariomycetes</taxon>
        <taxon>Sordariomycetidae</taxon>
        <taxon>Magnaporthales</taxon>
        <taxon>Magnaporthaceae</taxon>
        <taxon>Magnaporthiopsis</taxon>
    </lineage>
</organism>
<dbReference type="PANTHER" id="PTHR31996">
    <property type="entry name" value="COILED-COIL DOMAIN-CONTAINING PROTEIN 115"/>
    <property type="match status" value="1"/>
</dbReference>
<dbReference type="OMA" id="GQDCYDE"/>
<dbReference type="Pfam" id="PF21730">
    <property type="entry name" value="Vma22_CCDC115"/>
    <property type="match status" value="1"/>
</dbReference>
<dbReference type="eggNOG" id="ENOG502S6WS">
    <property type="taxonomic scope" value="Eukaryota"/>
</dbReference>
<feature type="region of interest" description="Disordered" evidence="2">
    <location>
        <begin position="88"/>
        <end position="144"/>
    </location>
</feature>
<dbReference type="GO" id="GO:0070072">
    <property type="term" value="P:vacuolar proton-transporting V-type ATPase complex assembly"/>
    <property type="evidence" value="ECO:0007669"/>
    <property type="project" value="InterPro"/>
</dbReference>
<gene>
    <name evidence="3" type="ORF">MAPG_01128</name>
</gene>
<dbReference type="OrthoDB" id="408631at2759"/>
<reference evidence="3" key="2">
    <citation type="submission" date="2010-05" db="EMBL/GenBank/DDBJ databases">
        <title>The Genome Sequence of Magnaporthe poae strain ATCC 64411.</title>
        <authorList>
            <consortium name="The Broad Institute Genome Sequencing Platform"/>
            <consortium name="Broad Institute Genome Sequencing Center for Infectious Disease"/>
            <person name="Ma L.-J."/>
            <person name="Dead R."/>
            <person name="Young S."/>
            <person name="Zeng Q."/>
            <person name="Koehrsen M."/>
            <person name="Alvarado L."/>
            <person name="Berlin A."/>
            <person name="Chapman S.B."/>
            <person name="Chen Z."/>
            <person name="Freedman E."/>
            <person name="Gellesch M."/>
            <person name="Goldberg J."/>
            <person name="Griggs A."/>
            <person name="Gujja S."/>
            <person name="Heilman E.R."/>
            <person name="Heiman D."/>
            <person name="Hepburn T."/>
            <person name="Howarth C."/>
            <person name="Jen D."/>
            <person name="Larson L."/>
            <person name="Mehta T."/>
            <person name="Neiman D."/>
            <person name="Pearson M."/>
            <person name="Roberts A."/>
            <person name="Saif S."/>
            <person name="Shea T."/>
            <person name="Shenoy N."/>
            <person name="Sisk P."/>
            <person name="Stolte C."/>
            <person name="Sykes S."/>
            <person name="Walk T."/>
            <person name="White J."/>
            <person name="Yandava C."/>
            <person name="Haas B."/>
            <person name="Nusbaum C."/>
            <person name="Birren B."/>
        </authorList>
    </citation>
    <scope>NUCLEOTIDE SEQUENCE</scope>
    <source>
        <strain evidence="3">ATCC 64411</strain>
    </source>
</reference>
<accession>A0A0C4DMW3</accession>
<dbReference type="EnsemblFungi" id="MAPG_01128T0">
    <property type="protein sequence ID" value="MAPG_01128T0"/>
    <property type="gene ID" value="MAPG_01128"/>
</dbReference>
<evidence type="ECO:0000313" key="4">
    <source>
        <dbReference type="EnsemblFungi" id="MAPG_01128T0"/>
    </source>
</evidence>
<keyword evidence="5" id="KW-1185">Reference proteome</keyword>
<dbReference type="PANTHER" id="PTHR31996:SF2">
    <property type="entry name" value="COILED-COIL DOMAIN-CONTAINING PROTEIN 115"/>
    <property type="match status" value="1"/>
</dbReference>
<dbReference type="EMBL" id="GL876966">
    <property type="protein sequence ID" value="KLU82049.1"/>
    <property type="molecule type" value="Genomic_DNA"/>
</dbReference>
<evidence type="ECO:0000256" key="1">
    <source>
        <dbReference type="ARBA" id="ARBA00093634"/>
    </source>
</evidence>
<proteinExistence type="predicted"/>
<dbReference type="EMBL" id="ADBL01000262">
    <property type="status" value="NOT_ANNOTATED_CDS"/>
    <property type="molecule type" value="Genomic_DNA"/>
</dbReference>
<feature type="compositionally biased region" description="Polar residues" evidence="2">
    <location>
        <begin position="131"/>
        <end position="140"/>
    </location>
</feature>
<reference evidence="4" key="4">
    <citation type="journal article" date="2015" name="G3 (Bethesda)">
        <title>Genome sequences of three phytopathogenic species of the Magnaporthaceae family of fungi.</title>
        <authorList>
            <person name="Okagaki L.H."/>
            <person name="Nunes C.C."/>
            <person name="Sailsbery J."/>
            <person name="Clay B."/>
            <person name="Brown D."/>
            <person name="John T."/>
            <person name="Oh Y."/>
            <person name="Young N."/>
            <person name="Fitzgerald M."/>
            <person name="Haas B.J."/>
            <person name="Zeng Q."/>
            <person name="Young S."/>
            <person name="Adiconis X."/>
            <person name="Fan L."/>
            <person name="Levin J.Z."/>
            <person name="Mitchell T.K."/>
            <person name="Okubara P.A."/>
            <person name="Farman M.L."/>
            <person name="Kohn L.M."/>
            <person name="Birren B."/>
            <person name="Ma L.-J."/>
            <person name="Dean R.A."/>
        </authorList>
    </citation>
    <scope>NUCLEOTIDE SEQUENCE</scope>
    <source>
        <strain evidence="4">ATCC 64411 / 73-15</strain>
    </source>
</reference>
<evidence type="ECO:0000256" key="2">
    <source>
        <dbReference type="SAM" id="MobiDB-lite"/>
    </source>
</evidence>